<dbReference type="PANTHER" id="PTHR43332">
    <property type="entry name" value="INNER MEMBRANE TRANSPORT PERMEASE YADH-RELATED"/>
    <property type="match status" value="1"/>
</dbReference>
<comment type="subcellular location">
    <subcellularLocation>
        <location evidence="5">Cell membrane</location>
        <topology evidence="5">Multi-pass membrane protein</topology>
    </subcellularLocation>
    <subcellularLocation>
        <location evidence="1">Membrane</location>
        <topology evidence="1">Multi-pass membrane protein</topology>
    </subcellularLocation>
</comment>
<protein>
    <recommendedName>
        <fullName evidence="5">Transport permease protein</fullName>
    </recommendedName>
</protein>
<keyword evidence="3 5" id="KW-1133">Transmembrane helix</keyword>
<proteinExistence type="inferred from homology"/>
<reference evidence="7 8" key="1">
    <citation type="journal article" date="2015" name="Nature">
        <title>rRNA introns, odd ribosomes, and small enigmatic genomes across a large radiation of phyla.</title>
        <authorList>
            <person name="Brown C.T."/>
            <person name="Hug L.A."/>
            <person name="Thomas B.C."/>
            <person name="Sharon I."/>
            <person name="Castelle C.J."/>
            <person name="Singh A."/>
            <person name="Wilkins M.J."/>
            <person name="Williams K.H."/>
            <person name="Banfield J.F."/>
        </authorList>
    </citation>
    <scope>NUCLEOTIDE SEQUENCE [LARGE SCALE GENOMIC DNA]</scope>
</reference>
<feature type="transmembrane region" description="Helical" evidence="5">
    <location>
        <begin position="174"/>
        <end position="193"/>
    </location>
</feature>
<keyword evidence="4 5" id="KW-0472">Membrane</keyword>
<dbReference type="Proteomes" id="UP000034036">
    <property type="component" value="Unassembled WGS sequence"/>
</dbReference>
<evidence type="ECO:0000256" key="3">
    <source>
        <dbReference type="ARBA" id="ARBA00022989"/>
    </source>
</evidence>
<dbReference type="InterPro" id="IPR047817">
    <property type="entry name" value="ABC2_TM_bact-type"/>
</dbReference>
<keyword evidence="2 5" id="KW-0812">Transmembrane</keyword>
<dbReference type="STRING" id="1618659.UV11_C0021G0016"/>
<dbReference type="GO" id="GO:0140359">
    <property type="term" value="F:ABC-type transporter activity"/>
    <property type="evidence" value="ECO:0007669"/>
    <property type="project" value="InterPro"/>
</dbReference>
<dbReference type="NCBIfam" id="NF011648">
    <property type="entry name" value="PRK15066.1"/>
    <property type="match status" value="1"/>
</dbReference>
<dbReference type="PROSITE" id="PS51012">
    <property type="entry name" value="ABC_TM2"/>
    <property type="match status" value="1"/>
</dbReference>
<dbReference type="InterPro" id="IPR000412">
    <property type="entry name" value="ABC_2_transport"/>
</dbReference>
<keyword evidence="5" id="KW-0813">Transport</keyword>
<feature type="transmembrane region" description="Helical" evidence="5">
    <location>
        <begin position="227"/>
        <end position="247"/>
    </location>
</feature>
<evidence type="ECO:0000256" key="5">
    <source>
        <dbReference type="RuleBase" id="RU361157"/>
    </source>
</evidence>
<dbReference type="InterPro" id="IPR052522">
    <property type="entry name" value="ABC-2_transport_permease"/>
</dbReference>
<feature type="transmembrane region" description="Helical" evidence="5">
    <location>
        <begin position="104"/>
        <end position="131"/>
    </location>
</feature>
<evidence type="ECO:0000313" key="8">
    <source>
        <dbReference type="Proteomes" id="UP000034036"/>
    </source>
</evidence>
<feature type="transmembrane region" description="Helical" evidence="5">
    <location>
        <begin position="22"/>
        <end position="45"/>
    </location>
</feature>
<gene>
    <name evidence="7" type="ORF">UV11_C0021G0016</name>
</gene>
<dbReference type="PIRSF" id="PIRSF006648">
    <property type="entry name" value="DrrB"/>
    <property type="match status" value="1"/>
</dbReference>
<evidence type="ECO:0000256" key="1">
    <source>
        <dbReference type="ARBA" id="ARBA00004141"/>
    </source>
</evidence>
<dbReference type="Pfam" id="PF01061">
    <property type="entry name" value="ABC2_membrane"/>
    <property type="match status" value="1"/>
</dbReference>
<feature type="transmembrane region" description="Helical" evidence="5">
    <location>
        <begin position="57"/>
        <end position="75"/>
    </location>
</feature>
<comment type="caution">
    <text evidence="7">The sequence shown here is derived from an EMBL/GenBank/DDBJ whole genome shotgun (WGS) entry which is preliminary data.</text>
</comment>
<organism evidence="7 8">
    <name type="scientific">Candidatus Giovannonibacteria bacterium GW2011_GWF2_42_19</name>
    <dbReference type="NCBI Taxonomy" id="1618659"/>
    <lineage>
        <taxon>Bacteria</taxon>
        <taxon>Candidatus Giovannoniibacteriota</taxon>
    </lineage>
</organism>
<dbReference type="InterPro" id="IPR013525">
    <property type="entry name" value="ABC2_TM"/>
</dbReference>
<dbReference type="EMBL" id="LCDF01000021">
    <property type="protein sequence ID" value="KKS46985.1"/>
    <property type="molecule type" value="Genomic_DNA"/>
</dbReference>
<evidence type="ECO:0000256" key="2">
    <source>
        <dbReference type="ARBA" id="ARBA00022692"/>
    </source>
</evidence>
<keyword evidence="5" id="KW-1003">Cell membrane</keyword>
<feature type="transmembrane region" description="Helical" evidence="5">
    <location>
        <begin position="138"/>
        <end position="162"/>
    </location>
</feature>
<dbReference type="PANTHER" id="PTHR43332:SF2">
    <property type="entry name" value="INNER MEMBRANE TRANSPORT PERMEASE YADH"/>
    <property type="match status" value="1"/>
</dbReference>
<evidence type="ECO:0000313" key="7">
    <source>
        <dbReference type="EMBL" id="KKS46985.1"/>
    </source>
</evidence>
<evidence type="ECO:0000256" key="4">
    <source>
        <dbReference type="ARBA" id="ARBA00023136"/>
    </source>
</evidence>
<comment type="similarity">
    <text evidence="5">Belongs to the ABC-2 integral membrane protein family.</text>
</comment>
<name>A0A0G0ZE35_9BACT</name>
<sequence length="255" mass="28897">MNVNWIGLQTFILEELGRVRRVWIQTLIAPWISALLYILIFGQIIGRRIGIIDGVSYIDFVVPGLLMLNVMQSSFGQTSSSLYFQRFAKHIEEILVAPLSYAEIVFGFVFAGIVRGLLVAAGVYVIALLFTVTGVNHLALFIFYAVSVALIFSLAGLLIGLWSEGFEQLMIPQTFVIMPLTFLGGLFSSIHMLPERFQFLVRMNPFFYFVDGLRYSMVGISEANQTLGVVLIFGFVLWLGFWVWYLFKIGYKIRT</sequence>
<accession>A0A0G0ZE35</accession>
<dbReference type="PRINTS" id="PR00164">
    <property type="entry name" value="ABC2TRNSPORT"/>
</dbReference>
<feature type="domain" description="ABC transmembrane type-2" evidence="6">
    <location>
        <begin position="21"/>
        <end position="250"/>
    </location>
</feature>
<evidence type="ECO:0000259" key="6">
    <source>
        <dbReference type="PROSITE" id="PS51012"/>
    </source>
</evidence>
<dbReference type="GO" id="GO:0043190">
    <property type="term" value="C:ATP-binding cassette (ABC) transporter complex"/>
    <property type="evidence" value="ECO:0007669"/>
    <property type="project" value="InterPro"/>
</dbReference>
<dbReference type="AlphaFoldDB" id="A0A0G0ZE35"/>